<dbReference type="Proteomes" id="UP000013783">
    <property type="component" value="Unassembled WGS sequence"/>
</dbReference>
<keyword evidence="1" id="KW-1133">Transmembrane helix</keyword>
<evidence type="ECO:0000313" key="4">
    <source>
        <dbReference type="Proteomes" id="UP000013783"/>
    </source>
</evidence>
<feature type="transmembrane region" description="Helical" evidence="1">
    <location>
        <begin position="197"/>
        <end position="215"/>
    </location>
</feature>
<feature type="transmembrane region" description="Helical" evidence="1">
    <location>
        <begin position="259"/>
        <end position="278"/>
    </location>
</feature>
<feature type="transmembrane region" description="Helical" evidence="1">
    <location>
        <begin position="332"/>
        <end position="353"/>
    </location>
</feature>
<organism evidence="2 4">
    <name type="scientific">Enterococcus malodoratus ATCC 43197</name>
    <dbReference type="NCBI Taxonomy" id="1158601"/>
    <lineage>
        <taxon>Bacteria</taxon>
        <taxon>Bacillati</taxon>
        <taxon>Bacillota</taxon>
        <taxon>Bacilli</taxon>
        <taxon>Lactobacillales</taxon>
        <taxon>Enterococcaceae</taxon>
        <taxon>Enterococcus</taxon>
    </lineage>
</organism>
<dbReference type="Pfam" id="PF19528">
    <property type="entry name" value="DUF6056"/>
    <property type="match status" value="1"/>
</dbReference>
<accession>R2REJ5</accession>
<feature type="transmembrane region" description="Helical" evidence="1">
    <location>
        <begin position="173"/>
        <end position="190"/>
    </location>
</feature>
<evidence type="ECO:0000256" key="1">
    <source>
        <dbReference type="SAM" id="Phobius"/>
    </source>
</evidence>
<dbReference type="InterPro" id="IPR045691">
    <property type="entry name" value="DUF6056"/>
</dbReference>
<feature type="transmembrane region" description="Helical" evidence="1">
    <location>
        <begin position="285"/>
        <end position="305"/>
    </location>
</feature>
<dbReference type="PATRIC" id="fig|1158601.3.peg.1633"/>
<feature type="transmembrane region" description="Helical" evidence="1">
    <location>
        <begin position="418"/>
        <end position="436"/>
    </location>
</feature>
<gene>
    <name evidence="3" type="ORF">I585_03754</name>
    <name evidence="2" type="ORF">UAI_01667</name>
</gene>
<dbReference type="AlphaFoldDB" id="R2REJ5"/>
<dbReference type="eggNOG" id="ENOG5030WIW">
    <property type="taxonomic scope" value="Bacteria"/>
</dbReference>
<reference evidence="2 4" key="1">
    <citation type="submission" date="2013-02" db="EMBL/GenBank/DDBJ databases">
        <title>The Genome Sequence of Enterococcus malodoratus ATCC_43197.</title>
        <authorList>
            <consortium name="The Broad Institute Genome Sequencing Platform"/>
            <consortium name="The Broad Institute Genome Sequencing Center for Infectious Disease"/>
            <person name="Earl A.M."/>
            <person name="Gilmore M.S."/>
            <person name="Lebreton F."/>
            <person name="Walker B."/>
            <person name="Young S.K."/>
            <person name="Zeng Q."/>
            <person name="Gargeya S."/>
            <person name="Fitzgerald M."/>
            <person name="Haas B."/>
            <person name="Abouelleil A."/>
            <person name="Alvarado L."/>
            <person name="Arachchi H.M."/>
            <person name="Berlin A.M."/>
            <person name="Chapman S.B."/>
            <person name="Dewar J."/>
            <person name="Goldberg J."/>
            <person name="Griggs A."/>
            <person name="Gujja S."/>
            <person name="Hansen M."/>
            <person name="Howarth C."/>
            <person name="Imamovic A."/>
            <person name="Larimer J."/>
            <person name="McCowan C."/>
            <person name="Murphy C."/>
            <person name="Neiman D."/>
            <person name="Pearson M."/>
            <person name="Priest M."/>
            <person name="Roberts A."/>
            <person name="Saif S."/>
            <person name="Shea T."/>
            <person name="Sisk P."/>
            <person name="Sykes S."/>
            <person name="Wortman J."/>
            <person name="Nusbaum C."/>
            <person name="Birren B."/>
        </authorList>
    </citation>
    <scope>NUCLEOTIDE SEQUENCE [LARGE SCALE GENOMIC DNA]</scope>
    <source>
        <strain evidence="2 4">ATCC 43197</strain>
    </source>
</reference>
<comment type="caution">
    <text evidence="2">The sequence shown here is derived from an EMBL/GenBank/DDBJ whole genome shotgun (WGS) entry which is preliminary data.</text>
</comment>
<feature type="transmembrane region" description="Helical" evidence="1">
    <location>
        <begin position="102"/>
        <end position="124"/>
    </location>
</feature>
<keyword evidence="1" id="KW-0472">Membrane</keyword>
<evidence type="ECO:0000313" key="2">
    <source>
        <dbReference type="EMBL" id="EOH79021.1"/>
    </source>
</evidence>
<dbReference type="EMBL" id="AJAK01000011">
    <property type="protein sequence ID" value="EOH79021.1"/>
    <property type="molecule type" value="Genomic_DNA"/>
</dbReference>
<dbReference type="STRING" id="71451.RV07_GL002641"/>
<keyword evidence="5" id="KW-1185">Reference proteome</keyword>
<protein>
    <submittedName>
        <fullName evidence="2">Uncharacterized protein</fullName>
    </submittedName>
</protein>
<name>R2REJ5_9ENTE</name>
<feature type="transmembrane region" description="Helical" evidence="1">
    <location>
        <begin position="360"/>
        <end position="383"/>
    </location>
</feature>
<reference evidence="3 5" key="2">
    <citation type="submission" date="2013-03" db="EMBL/GenBank/DDBJ databases">
        <title>The Genome Sequence of Enterococcus malodoratus ATCC_43197 (PacBio/Illumina hybrid assembly).</title>
        <authorList>
            <consortium name="The Broad Institute Genomics Platform"/>
            <consortium name="The Broad Institute Genome Sequencing Center for Infectious Disease"/>
            <person name="Earl A."/>
            <person name="Russ C."/>
            <person name="Gilmore M."/>
            <person name="Surin D."/>
            <person name="Walker B."/>
            <person name="Young S."/>
            <person name="Zeng Q."/>
            <person name="Gargeya S."/>
            <person name="Fitzgerald M."/>
            <person name="Haas B."/>
            <person name="Abouelleil A."/>
            <person name="Allen A.W."/>
            <person name="Alvarado L."/>
            <person name="Arachchi H.M."/>
            <person name="Berlin A.M."/>
            <person name="Chapman S.B."/>
            <person name="Gainer-Dewar J."/>
            <person name="Goldberg J."/>
            <person name="Griggs A."/>
            <person name="Gujja S."/>
            <person name="Hansen M."/>
            <person name="Howarth C."/>
            <person name="Imamovic A."/>
            <person name="Ireland A."/>
            <person name="Larimer J."/>
            <person name="McCowan C."/>
            <person name="Murphy C."/>
            <person name="Pearson M."/>
            <person name="Poon T.W."/>
            <person name="Priest M."/>
            <person name="Roberts A."/>
            <person name="Saif S."/>
            <person name="Shea T."/>
            <person name="Sisk P."/>
            <person name="Sykes S."/>
            <person name="Wortman J."/>
            <person name="Nusbaum C."/>
            <person name="Birren B."/>
        </authorList>
    </citation>
    <scope>NUCLEOTIDE SEQUENCE [LARGE SCALE GENOMIC DNA]</scope>
    <source>
        <strain evidence="3 5">ATCC 43197</strain>
    </source>
</reference>
<evidence type="ECO:0000313" key="5">
    <source>
        <dbReference type="Proteomes" id="UP000014148"/>
    </source>
</evidence>
<keyword evidence="1" id="KW-0812">Transmembrane</keyword>
<dbReference type="EMBL" id="ASWA01000004">
    <property type="protein sequence ID" value="EOT64554.1"/>
    <property type="molecule type" value="Genomic_DNA"/>
</dbReference>
<dbReference type="OrthoDB" id="2284195at2"/>
<evidence type="ECO:0000313" key="3">
    <source>
        <dbReference type="EMBL" id="EOT64554.1"/>
    </source>
</evidence>
<feature type="transmembrane region" description="Helical" evidence="1">
    <location>
        <begin position="70"/>
        <end position="90"/>
    </location>
</feature>
<sequence>MVVGLVFLVCLIFNLNIHLTGFKDDGALFLNPLKNKFDGNFLSFLIYRYNTWSSRIVIEIFTLIGVTVPIVWKLLNAVMMLIAAILPAFLVKQYKDIRWTDLVLSASLFFTFPISFFSETGWVATSTNYLWVYSLGLVSIYPIVQYIRKEHVPQWLYILSAFTTFYASNQEQMALLILGFLLIFGGYLFTQKRSFKPLLPTLGINIFSLIFVFTAKGNDIRYEHELKNWFPDFEQLSYFKRIELGYSSTLRHLFFDNQITILLFTLLLFVFTITRFIYSKKFSLVGVVGLFPFIISLFFSLNSFINNGRVVQILNMFNQYGTTFSIYDPKTWIPDIILSIILFTILLSIIYLLDYQVAAYLPILFICAAIASRLIMGFSPTIWASATRTYLFTYGLFMIAFLYIYTHSKVFNVSKLGMVLVTTVLALYSLFTAFGTL</sequence>
<proteinExistence type="predicted"/>
<dbReference type="Proteomes" id="UP000014148">
    <property type="component" value="Unassembled WGS sequence"/>
</dbReference>
<feature type="transmembrane region" description="Helical" evidence="1">
    <location>
        <begin position="389"/>
        <end position="406"/>
    </location>
</feature>